<evidence type="ECO:0000256" key="12">
    <source>
        <dbReference type="ARBA" id="ARBA00023122"/>
    </source>
</evidence>
<feature type="binding site" evidence="15">
    <location>
        <position position="72"/>
    </location>
    <ligand>
        <name>Zn(2+)</name>
        <dbReference type="ChEBI" id="CHEBI:29105"/>
        <note>catalytic</note>
    </ligand>
</feature>
<dbReference type="AlphaFoldDB" id="A0A8H9H2K0"/>
<evidence type="ECO:0000256" key="10">
    <source>
        <dbReference type="ARBA" id="ARBA00022989"/>
    </source>
</evidence>
<feature type="transmembrane region" description="Helical" evidence="18">
    <location>
        <begin position="47"/>
        <end position="68"/>
    </location>
</feature>
<evidence type="ECO:0000256" key="5">
    <source>
        <dbReference type="ARBA" id="ARBA00022692"/>
    </source>
</evidence>
<comment type="caution">
    <text evidence="20">The sequence shown here is derived from an EMBL/GenBank/DDBJ whole genome shotgun (WGS) entry which is preliminary data.</text>
</comment>
<accession>A0A8H9H2K0</accession>
<keyword evidence="3" id="KW-1003">Cell membrane</keyword>
<evidence type="ECO:0000313" key="21">
    <source>
        <dbReference type="Proteomes" id="UP000653480"/>
    </source>
</evidence>
<keyword evidence="4 20" id="KW-0645">Protease</keyword>
<feature type="domain" description="CBS" evidence="19">
    <location>
        <begin position="318"/>
        <end position="377"/>
    </location>
</feature>
<evidence type="ECO:0000256" key="4">
    <source>
        <dbReference type="ARBA" id="ARBA00022670"/>
    </source>
</evidence>
<dbReference type="PANTHER" id="PTHR39188:SF3">
    <property type="entry name" value="STAGE IV SPORULATION PROTEIN FB"/>
    <property type="match status" value="1"/>
</dbReference>
<evidence type="ECO:0000256" key="8">
    <source>
        <dbReference type="ARBA" id="ARBA00022801"/>
    </source>
</evidence>
<comment type="cofactor">
    <cofactor evidence="15">
        <name>Zn(2+)</name>
        <dbReference type="ChEBI" id="CHEBI:29105"/>
    </cofactor>
    <text evidence="15">Binds 1 zinc ion per subunit.</text>
</comment>
<dbReference type="GO" id="GO:0046872">
    <property type="term" value="F:metal ion binding"/>
    <property type="evidence" value="ECO:0007669"/>
    <property type="project" value="UniProtKB-KW"/>
</dbReference>
<keyword evidence="21" id="KW-1185">Reference proteome</keyword>
<reference evidence="20" key="1">
    <citation type="journal article" date="2014" name="Int. J. Syst. Evol. Microbiol.">
        <title>Complete genome sequence of Corynebacterium casei LMG S-19264T (=DSM 44701T), isolated from a smear-ripened cheese.</title>
        <authorList>
            <consortium name="US DOE Joint Genome Institute (JGI-PGF)"/>
            <person name="Walter F."/>
            <person name="Albersmeier A."/>
            <person name="Kalinowski J."/>
            <person name="Ruckert C."/>
        </authorList>
    </citation>
    <scope>NUCLEOTIDE SEQUENCE</scope>
    <source>
        <strain evidence="20">CGMCC 4.7138</strain>
    </source>
</reference>
<feature type="compositionally biased region" description="Low complexity" evidence="17">
    <location>
        <begin position="396"/>
        <end position="406"/>
    </location>
</feature>
<feature type="domain" description="CBS" evidence="19">
    <location>
        <begin position="253"/>
        <end position="310"/>
    </location>
</feature>
<evidence type="ECO:0000256" key="11">
    <source>
        <dbReference type="ARBA" id="ARBA00023049"/>
    </source>
</evidence>
<evidence type="ECO:0000313" key="20">
    <source>
        <dbReference type="EMBL" id="GGO15966.1"/>
    </source>
</evidence>
<evidence type="ECO:0000256" key="3">
    <source>
        <dbReference type="ARBA" id="ARBA00022475"/>
    </source>
</evidence>
<dbReference type="Pfam" id="PF02163">
    <property type="entry name" value="Peptidase_M50"/>
    <property type="match status" value="2"/>
</dbReference>
<evidence type="ECO:0000256" key="17">
    <source>
        <dbReference type="SAM" id="MobiDB-lite"/>
    </source>
</evidence>
<reference evidence="20" key="2">
    <citation type="submission" date="2020-09" db="EMBL/GenBank/DDBJ databases">
        <authorList>
            <person name="Sun Q."/>
            <person name="Zhou Y."/>
        </authorList>
    </citation>
    <scope>NUCLEOTIDE SEQUENCE</scope>
    <source>
        <strain evidence="20">CGMCC 4.7138</strain>
    </source>
</reference>
<keyword evidence="8" id="KW-0378">Hydrolase</keyword>
<gene>
    <name evidence="20" type="primary">rip3</name>
    <name evidence="20" type="ORF">GCM10011574_37990</name>
</gene>
<feature type="transmembrane region" description="Helical" evidence="18">
    <location>
        <begin position="144"/>
        <end position="166"/>
    </location>
</feature>
<dbReference type="Gene3D" id="3.10.580.10">
    <property type="entry name" value="CBS-domain"/>
    <property type="match status" value="1"/>
</dbReference>
<evidence type="ECO:0000256" key="13">
    <source>
        <dbReference type="ARBA" id="ARBA00023136"/>
    </source>
</evidence>
<comment type="subcellular location">
    <subcellularLocation>
        <location evidence="1">Cell membrane</location>
        <topology evidence="1">Multi-pass membrane protein</topology>
    </subcellularLocation>
</comment>
<keyword evidence="12 16" id="KW-0129">CBS domain</keyword>
<feature type="transmembrane region" description="Helical" evidence="18">
    <location>
        <begin position="12"/>
        <end position="35"/>
    </location>
</feature>
<dbReference type="Proteomes" id="UP000653480">
    <property type="component" value="Unassembled WGS sequence"/>
</dbReference>
<evidence type="ECO:0000256" key="15">
    <source>
        <dbReference type="PIRSR" id="PIRSR006404-2"/>
    </source>
</evidence>
<keyword evidence="13 18" id="KW-0472">Membrane</keyword>
<dbReference type="GO" id="GO:0006508">
    <property type="term" value="P:proteolysis"/>
    <property type="evidence" value="ECO:0007669"/>
    <property type="project" value="UniProtKB-KW"/>
</dbReference>
<feature type="compositionally biased region" description="Pro residues" evidence="17">
    <location>
        <begin position="408"/>
        <end position="421"/>
    </location>
</feature>
<dbReference type="GO" id="GO:0008237">
    <property type="term" value="F:metallopeptidase activity"/>
    <property type="evidence" value="ECO:0007669"/>
    <property type="project" value="UniProtKB-KW"/>
</dbReference>
<protein>
    <submittedName>
        <fullName evidence="20">Putative zinc metalloprotease Rip3</fullName>
    </submittedName>
</protein>
<evidence type="ECO:0000259" key="19">
    <source>
        <dbReference type="PROSITE" id="PS51371"/>
    </source>
</evidence>
<evidence type="ECO:0000256" key="6">
    <source>
        <dbReference type="ARBA" id="ARBA00022723"/>
    </source>
</evidence>
<keyword evidence="10 18" id="KW-1133">Transmembrane helix</keyword>
<evidence type="ECO:0000256" key="9">
    <source>
        <dbReference type="ARBA" id="ARBA00022833"/>
    </source>
</evidence>
<dbReference type="GO" id="GO:0005886">
    <property type="term" value="C:plasma membrane"/>
    <property type="evidence" value="ECO:0007669"/>
    <property type="project" value="UniProtKB-SubCell"/>
</dbReference>
<dbReference type="SUPFAM" id="SSF54631">
    <property type="entry name" value="CBS-domain pair"/>
    <property type="match status" value="1"/>
</dbReference>
<feature type="binding site" evidence="15">
    <location>
        <position position="167"/>
    </location>
    <ligand>
        <name>Zn(2+)</name>
        <dbReference type="ChEBI" id="CHEBI:29105"/>
        <note>catalytic</note>
    </ligand>
</feature>
<sequence length="436" mass="45154">MMRSSISLGRVAGVPVGLNISVVVIVVILVIGLAFGRFPIAFPGLSTAAYVLAAVVSALLFLASLLAHELAHAIVAKRHGLEVNGITLWLLGGVAELRGEPRSPGADLKIAGVGPLTSVVLGGVFALVSWGVSAAGTPPLISGMFGYLAAVNVLLAVFNLVPAAPLDGGRVLRAFLWARWHDRLRAAVAAARAGRVFGYLLIAIGFLNLVSGLSLQGFWLALIGLFLVNAATAEEQQTQIDAALHGITVGEVMSRDPVVAHPDETVAGLVDRLVLRHHLSTYPLRDDDGRFSGLVTLGRVRRVPPDDRAITRLRKIACPPSDVPTARPGDQLTELLQRMSGCTDGRAVVLDDDGHLVGLVTPTDISRTIQTVDLRAREPYRTPRGADLAPPPPGDRTPGGPSSGGPAPSGPAPGGPAPGGPAPGGTVPPAGRRDAA</sequence>
<proteinExistence type="inferred from homology"/>
<evidence type="ECO:0000256" key="1">
    <source>
        <dbReference type="ARBA" id="ARBA00004651"/>
    </source>
</evidence>
<dbReference type="PIRSF" id="PIRSF006404">
    <property type="entry name" value="UCP006404_Pept_M50_CBS"/>
    <property type="match status" value="1"/>
</dbReference>
<dbReference type="PROSITE" id="PS51371">
    <property type="entry name" value="CBS"/>
    <property type="match status" value="2"/>
</dbReference>
<dbReference type="PANTHER" id="PTHR39188">
    <property type="entry name" value="MEMBRANE-ASSOCIATED ZINC METALLOPROTEASE M50B"/>
    <property type="match status" value="1"/>
</dbReference>
<name>A0A8H9H2K0_9ACTN</name>
<feature type="binding site" evidence="15">
    <location>
        <position position="68"/>
    </location>
    <ligand>
        <name>Zn(2+)</name>
        <dbReference type="ChEBI" id="CHEBI:29105"/>
        <note>catalytic</note>
    </ligand>
</feature>
<keyword evidence="6 15" id="KW-0479">Metal-binding</keyword>
<dbReference type="InterPro" id="IPR008915">
    <property type="entry name" value="Peptidase_M50"/>
</dbReference>
<feature type="transmembrane region" description="Helical" evidence="18">
    <location>
        <begin position="110"/>
        <end position="132"/>
    </location>
</feature>
<keyword evidence="9 15" id="KW-0862">Zinc</keyword>
<dbReference type="RefSeq" id="WP_223854236.1">
    <property type="nucleotide sequence ID" value="NZ_BMMN01000006.1"/>
</dbReference>
<evidence type="ECO:0000256" key="2">
    <source>
        <dbReference type="ARBA" id="ARBA00007931"/>
    </source>
</evidence>
<dbReference type="InterPro" id="IPR016483">
    <property type="entry name" value="UCP006404_Pept_M50_CBS"/>
</dbReference>
<comment type="similarity">
    <text evidence="2">Belongs to the peptidase M50B family.</text>
</comment>
<feature type="active site" evidence="14">
    <location>
        <position position="69"/>
    </location>
</feature>
<organism evidence="20 21">
    <name type="scientific">Microbispora bryophytorum</name>
    <dbReference type="NCBI Taxonomy" id="1460882"/>
    <lineage>
        <taxon>Bacteria</taxon>
        <taxon>Bacillati</taxon>
        <taxon>Actinomycetota</taxon>
        <taxon>Actinomycetes</taxon>
        <taxon>Streptosporangiales</taxon>
        <taxon>Streptosporangiaceae</taxon>
        <taxon>Microbispora</taxon>
    </lineage>
</organism>
<keyword evidence="5 18" id="KW-0812">Transmembrane</keyword>
<evidence type="ECO:0000256" key="16">
    <source>
        <dbReference type="PROSITE-ProRule" id="PRU00703"/>
    </source>
</evidence>
<feature type="region of interest" description="Disordered" evidence="17">
    <location>
        <begin position="370"/>
        <end position="436"/>
    </location>
</feature>
<keyword evidence="7" id="KW-0677">Repeat</keyword>
<dbReference type="EMBL" id="BMMN01000006">
    <property type="protein sequence ID" value="GGO15966.1"/>
    <property type="molecule type" value="Genomic_DNA"/>
</dbReference>
<dbReference type="InterPro" id="IPR046342">
    <property type="entry name" value="CBS_dom_sf"/>
</dbReference>
<dbReference type="CDD" id="cd06164">
    <property type="entry name" value="S2P-M50_SpoIVFB_CBS"/>
    <property type="match status" value="1"/>
</dbReference>
<dbReference type="Pfam" id="PF00571">
    <property type="entry name" value="CBS"/>
    <property type="match status" value="2"/>
</dbReference>
<evidence type="ECO:0000256" key="7">
    <source>
        <dbReference type="ARBA" id="ARBA00022737"/>
    </source>
</evidence>
<dbReference type="InterPro" id="IPR000644">
    <property type="entry name" value="CBS_dom"/>
</dbReference>
<evidence type="ECO:0000256" key="14">
    <source>
        <dbReference type="PIRSR" id="PIRSR006404-1"/>
    </source>
</evidence>
<dbReference type="SMART" id="SM00116">
    <property type="entry name" value="CBS"/>
    <property type="match status" value="2"/>
</dbReference>
<evidence type="ECO:0000256" key="18">
    <source>
        <dbReference type="SAM" id="Phobius"/>
    </source>
</evidence>
<keyword evidence="11 20" id="KW-0482">Metalloprotease</keyword>